<dbReference type="EMBL" id="JBHUDK010000010">
    <property type="protein sequence ID" value="MFD1599545.1"/>
    <property type="molecule type" value="Genomic_DNA"/>
</dbReference>
<sequence length="108" mass="10945">DGGDDADNVTGDGSDDAEDSTATLGRLRTVARLVRDFRSPEPLVAALDDGTAALAARESGAREAAAALASEFATATAAWSGGPTQAVARFDPETPDADVIAAIREASR</sequence>
<dbReference type="Proteomes" id="UP001597085">
    <property type="component" value="Unassembled WGS sequence"/>
</dbReference>
<proteinExistence type="predicted"/>
<dbReference type="AlphaFoldDB" id="A0ABD6CP60"/>
<evidence type="ECO:0000256" key="1">
    <source>
        <dbReference type="SAM" id="MobiDB-lite"/>
    </source>
</evidence>
<keyword evidence="3" id="KW-1185">Reference proteome</keyword>
<feature type="region of interest" description="Disordered" evidence="1">
    <location>
        <begin position="1"/>
        <end position="21"/>
    </location>
</feature>
<organism evidence="2 3">
    <name type="scientific">Halobellus rarus</name>
    <dbReference type="NCBI Taxonomy" id="1126237"/>
    <lineage>
        <taxon>Archaea</taxon>
        <taxon>Methanobacteriati</taxon>
        <taxon>Methanobacteriota</taxon>
        <taxon>Stenosarchaea group</taxon>
        <taxon>Halobacteria</taxon>
        <taxon>Halobacteriales</taxon>
        <taxon>Haloferacaceae</taxon>
        <taxon>Halobellus</taxon>
    </lineage>
</organism>
<reference evidence="2 3" key="1">
    <citation type="journal article" date="2019" name="Int. J. Syst. Evol. Microbiol.">
        <title>The Global Catalogue of Microorganisms (GCM) 10K type strain sequencing project: providing services to taxonomists for standard genome sequencing and annotation.</title>
        <authorList>
            <consortium name="The Broad Institute Genomics Platform"/>
            <consortium name="The Broad Institute Genome Sequencing Center for Infectious Disease"/>
            <person name="Wu L."/>
            <person name="Ma J."/>
        </authorList>
    </citation>
    <scope>NUCLEOTIDE SEQUENCE [LARGE SCALE GENOMIC DNA]</scope>
    <source>
        <strain evidence="2 3">CGMCC 1.12121</strain>
    </source>
</reference>
<feature type="non-terminal residue" evidence="2">
    <location>
        <position position="1"/>
    </location>
</feature>
<feature type="compositionally biased region" description="Acidic residues" evidence="1">
    <location>
        <begin position="1"/>
        <end position="19"/>
    </location>
</feature>
<comment type="caution">
    <text evidence="2">The sequence shown here is derived from an EMBL/GenBank/DDBJ whole genome shotgun (WGS) entry which is preliminary data.</text>
</comment>
<gene>
    <name evidence="2" type="ORF">ACFSBX_11325</name>
</gene>
<accession>A0ABD6CP60</accession>
<name>A0ABD6CP60_9EURY</name>
<protein>
    <submittedName>
        <fullName evidence="2">Uncharacterized protein</fullName>
    </submittedName>
</protein>
<evidence type="ECO:0000313" key="2">
    <source>
        <dbReference type="EMBL" id="MFD1599545.1"/>
    </source>
</evidence>
<evidence type="ECO:0000313" key="3">
    <source>
        <dbReference type="Proteomes" id="UP001597085"/>
    </source>
</evidence>